<sequence>MEKKPAPKAKNRKKAVSAAADLETGHPPQPTYLTGEDPINVDLHVVAQVMKLIANHEQTSAFCAEAKKLGAFVTVSPQTINFVKDFIAAHEEMRLHPTGVSVVNPRGVSRDYDCDFGG</sequence>
<dbReference type="HOGENOM" id="CLU_2071204_0_0_5"/>
<feature type="region of interest" description="Disordered" evidence="1">
    <location>
        <begin position="1"/>
        <end position="35"/>
    </location>
</feature>
<organism evidence="2 3">
    <name type="scientific">Rhizobium johnstonii (strain DSM 114642 / LMG 32736 / 3841)</name>
    <name type="common">Rhizobium leguminosarum bv. viciae</name>
    <dbReference type="NCBI Taxonomy" id="216596"/>
    <lineage>
        <taxon>Bacteria</taxon>
        <taxon>Pseudomonadati</taxon>
        <taxon>Pseudomonadota</taxon>
        <taxon>Alphaproteobacteria</taxon>
        <taxon>Hyphomicrobiales</taxon>
        <taxon>Rhizobiaceae</taxon>
        <taxon>Rhizobium/Agrobacterium group</taxon>
        <taxon>Rhizobium</taxon>
        <taxon>Rhizobium johnstonii</taxon>
    </lineage>
</organism>
<feature type="compositionally biased region" description="Basic residues" evidence="1">
    <location>
        <begin position="1"/>
        <end position="15"/>
    </location>
</feature>
<accession>Q1MHA1</accession>
<dbReference type="AlphaFoldDB" id="Q1MHA1"/>
<dbReference type="RefSeq" id="WP_011651771.1">
    <property type="nucleotide sequence ID" value="NC_008380.1"/>
</dbReference>
<evidence type="ECO:0000313" key="2">
    <source>
        <dbReference type="EMBL" id="CAK07665.1"/>
    </source>
</evidence>
<dbReference type="EnsemblBacteria" id="CAK07665">
    <property type="protein sequence ID" value="CAK07665"/>
    <property type="gene ID" value="RL2173"/>
</dbReference>
<evidence type="ECO:0000313" key="3">
    <source>
        <dbReference type="Proteomes" id="UP000006575"/>
    </source>
</evidence>
<reference evidence="2 3" key="1">
    <citation type="journal article" date="2006" name="Genome Biol.">
        <title>The genome of Rhizobium leguminosarum has recognizable core and accessory components.</title>
        <authorList>
            <person name="Young J.W."/>
            <person name="Crossman L.C."/>
            <person name="Johnston A.W.B."/>
            <person name="Thomson N.R."/>
            <person name="Ghazoui Z.F."/>
            <person name="Hull K.H."/>
            <person name="Wexler M."/>
            <person name="Curson A.R.J."/>
            <person name="Todd J.D."/>
            <person name="Poole P.S."/>
            <person name="Mauchline T.H."/>
            <person name="East A.K."/>
            <person name="Quail M.A."/>
            <person name="Churcher C."/>
            <person name="Arrowsmith C."/>
            <person name="Cherevach A."/>
            <person name="Chillingworth T."/>
            <person name="Clarke K."/>
            <person name="Cronin A."/>
            <person name="Davis P."/>
            <person name="Fraser A."/>
            <person name="Hance Z."/>
            <person name="Hauser H."/>
            <person name="Jagels K."/>
            <person name="Moule S."/>
            <person name="Mungall K."/>
            <person name="Norbertczak H."/>
            <person name="Rabbinowitsch E."/>
            <person name="Sanders M."/>
            <person name="Simmonds M."/>
            <person name="Whitehead S."/>
            <person name="Parkhill J."/>
        </authorList>
    </citation>
    <scope>NUCLEOTIDE SEQUENCE [LARGE SCALE GENOMIC DNA]</scope>
    <source>
        <strain evidence="3">DSM 114642 / LMG 32736 / 3841</strain>
    </source>
</reference>
<keyword evidence="3" id="KW-1185">Reference proteome</keyword>
<protein>
    <submittedName>
        <fullName evidence="2">Uncharacterized protein</fullName>
    </submittedName>
</protein>
<proteinExistence type="predicted"/>
<dbReference type="Proteomes" id="UP000006575">
    <property type="component" value="Chromosome"/>
</dbReference>
<dbReference type="KEGG" id="rle:RL2173"/>
<dbReference type="EMBL" id="AM236080">
    <property type="protein sequence ID" value="CAK07665.1"/>
    <property type="molecule type" value="Genomic_DNA"/>
</dbReference>
<name>Q1MHA1_RHIJ3</name>
<dbReference type="GeneID" id="303207178"/>
<evidence type="ECO:0000256" key="1">
    <source>
        <dbReference type="SAM" id="MobiDB-lite"/>
    </source>
</evidence>
<gene>
    <name evidence="2" type="ordered locus">RL2173</name>
</gene>